<proteinExistence type="predicted"/>
<gene>
    <name evidence="2" type="ORF">SAMN05421770_11111</name>
</gene>
<dbReference type="EMBL" id="FZOU01000011">
    <property type="protein sequence ID" value="SNT39356.1"/>
    <property type="molecule type" value="Genomic_DNA"/>
</dbReference>
<keyword evidence="1" id="KW-0472">Membrane</keyword>
<feature type="transmembrane region" description="Helical" evidence="1">
    <location>
        <begin position="23"/>
        <end position="45"/>
    </location>
</feature>
<evidence type="ECO:0000313" key="2">
    <source>
        <dbReference type="EMBL" id="SNT39356.1"/>
    </source>
</evidence>
<keyword evidence="1" id="KW-1133">Transmembrane helix</keyword>
<protein>
    <submittedName>
        <fullName evidence="2">Uncharacterized protein</fullName>
    </submittedName>
</protein>
<accession>A0A239M9D3</accession>
<keyword evidence="1" id="KW-0812">Transmembrane</keyword>
<reference evidence="2 3" key="1">
    <citation type="submission" date="2017-06" db="EMBL/GenBank/DDBJ databases">
        <authorList>
            <person name="Kim H.J."/>
            <person name="Triplett B.A."/>
        </authorList>
    </citation>
    <scope>NUCLEOTIDE SEQUENCE [LARGE SCALE GENOMIC DNA]</scope>
    <source>
        <strain evidence="2 3">DSM 18704</strain>
    </source>
</reference>
<name>A0A239M9D3_9BACT</name>
<sequence>MYQLVNAAIVVASLIQLIRGYKWFIVLICAATFAVIGNLTVWLAGSRQRAIDRKRKRDYYAS</sequence>
<evidence type="ECO:0000313" key="3">
    <source>
        <dbReference type="Proteomes" id="UP000198356"/>
    </source>
</evidence>
<keyword evidence="3" id="KW-1185">Reference proteome</keyword>
<dbReference type="AlphaFoldDB" id="A0A239M9D3"/>
<dbReference type="Proteomes" id="UP000198356">
    <property type="component" value="Unassembled WGS sequence"/>
</dbReference>
<organism evidence="2 3">
    <name type="scientific">Granulicella rosea</name>
    <dbReference type="NCBI Taxonomy" id="474952"/>
    <lineage>
        <taxon>Bacteria</taxon>
        <taxon>Pseudomonadati</taxon>
        <taxon>Acidobacteriota</taxon>
        <taxon>Terriglobia</taxon>
        <taxon>Terriglobales</taxon>
        <taxon>Acidobacteriaceae</taxon>
        <taxon>Granulicella</taxon>
    </lineage>
</organism>
<evidence type="ECO:0000256" key="1">
    <source>
        <dbReference type="SAM" id="Phobius"/>
    </source>
</evidence>